<reference evidence="3" key="1">
    <citation type="submission" date="2017-09" db="EMBL/GenBank/DDBJ databases">
        <title>Depth-based differentiation of microbial function through sediment-hosted aquifers and enrichment of novel symbionts in the deep terrestrial subsurface.</title>
        <authorList>
            <person name="Probst A.J."/>
            <person name="Ladd B."/>
            <person name="Jarett J.K."/>
            <person name="Geller-Mcgrath D.E."/>
            <person name="Sieber C.M.K."/>
            <person name="Emerson J.B."/>
            <person name="Anantharaman K."/>
            <person name="Thomas B.C."/>
            <person name="Malmstrom R."/>
            <person name="Stieglmeier M."/>
            <person name="Klingl A."/>
            <person name="Woyke T."/>
            <person name="Ryan C.M."/>
            <person name="Banfield J.F."/>
        </authorList>
    </citation>
    <scope>NUCLEOTIDE SEQUENCE [LARGE SCALE GENOMIC DNA]</scope>
</reference>
<dbReference type="InterPro" id="IPR037135">
    <property type="entry name" value="DUF1653-like_dom_sf"/>
</dbReference>
<protein>
    <submittedName>
        <fullName evidence="2">DUF1653 domain-containing protein</fullName>
    </submittedName>
</protein>
<dbReference type="AlphaFoldDB" id="A0A2H0UEA4"/>
<dbReference type="Gene3D" id="2.30.30.320">
    <property type="entry name" value="DUF1653-like domain"/>
    <property type="match status" value="1"/>
</dbReference>
<feature type="domain" description="DUF1653" evidence="1">
    <location>
        <begin position="9"/>
        <end position="74"/>
    </location>
</feature>
<sequence length="80" mass="9536">MKELKAGQRYRHFRTQNTYIILGIGHHTETVEKLVIYQGEYEDPKFGVHPIWARPYEMFIEDVEVEGEPVERFTLIQDIV</sequence>
<organism evidence="2 3">
    <name type="scientific">Candidatus Kaiserbacteria bacterium CG10_big_fil_rev_8_21_14_0_10_47_16</name>
    <dbReference type="NCBI Taxonomy" id="1974608"/>
    <lineage>
        <taxon>Bacteria</taxon>
        <taxon>Candidatus Kaiseribacteriota</taxon>
    </lineage>
</organism>
<dbReference type="EMBL" id="PFBI01000004">
    <property type="protein sequence ID" value="PIR84732.1"/>
    <property type="molecule type" value="Genomic_DNA"/>
</dbReference>
<dbReference type="Proteomes" id="UP000229344">
    <property type="component" value="Unassembled WGS sequence"/>
</dbReference>
<dbReference type="Pfam" id="PF07866">
    <property type="entry name" value="DUF1653"/>
    <property type="match status" value="1"/>
</dbReference>
<dbReference type="InterPro" id="IPR023387">
    <property type="entry name" value="DUF1653-like_dom"/>
</dbReference>
<name>A0A2H0UEA4_9BACT</name>
<comment type="caution">
    <text evidence="2">The sequence shown here is derived from an EMBL/GenBank/DDBJ whole genome shotgun (WGS) entry which is preliminary data.</text>
</comment>
<evidence type="ECO:0000259" key="1">
    <source>
        <dbReference type="Pfam" id="PF07866"/>
    </source>
</evidence>
<evidence type="ECO:0000313" key="2">
    <source>
        <dbReference type="EMBL" id="PIR84732.1"/>
    </source>
</evidence>
<accession>A0A2H0UEA4</accession>
<evidence type="ECO:0000313" key="3">
    <source>
        <dbReference type="Proteomes" id="UP000229344"/>
    </source>
</evidence>
<proteinExistence type="predicted"/>
<gene>
    <name evidence="2" type="ORF">COU16_00920</name>
</gene>